<accession>A0A5C5X1R5</accession>
<dbReference type="InterPro" id="IPR052344">
    <property type="entry name" value="Transposase-related"/>
</dbReference>
<dbReference type="Proteomes" id="UP000318053">
    <property type="component" value="Unassembled WGS sequence"/>
</dbReference>
<feature type="region of interest" description="Disordered" evidence="1">
    <location>
        <begin position="14"/>
        <end position="48"/>
    </location>
</feature>
<evidence type="ECO:0000256" key="1">
    <source>
        <dbReference type="SAM" id="MobiDB-lite"/>
    </source>
</evidence>
<sequence length="308" mass="34939">MLFSIDELKELADELRAEAEEEAAGEEDSTGKKRKGRGHGRRDLSEVEPTRVLRHELPEDQRKCACCGETCTEFAVESSKQIEIIPACVEVIQHDRVKYACRACQENIVVAPKPPQPIEKGLPGPGLCAHVTLSKSGDHTPLYRLEDIFLRTWLEIRRSTLCGWLIKLAELARPLAMRMKYLVLQPKVIHTDDTSIKMLEPSAGIAREAKFWPFLGDWLHPYAVYDFTIERKRDGPLNLLEGYQGYLQADAHSGYDCIYASGRVREVACWIHARRYRHQAIDNDGVRANTALSFIARLSQIEGQLREA</sequence>
<gene>
    <name evidence="4" type="ORF">CA85_40820</name>
</gene>
<evidence type="ECO:0000313" key="5">
    <source>
        <dbReference type="Proteomes" id="UP000318053"/>
    </source>
</evidence>
<feature type="domain" description="Transposase IS66 zinc-finger binding" evidence="3">
    <location>
        <begin position="62"/>
        <end position="104"/>
    </location>
</feature>
<reference evidence="4 5" key="1">
    <citation type="submission" date="2019-02" db="EMBL/GenBank/DDBJ databases">
        <title>Deep-cultivation of Planctomycetes and their phenomic and genomic characterization uncovers novel biology.</title>
        <authorList>
            <person name="Wiegand S."/>
            <person name="Jogler M."/>
            <person name="Boedeker C."/>
            <person name="Pinto D."/>
            <person name="Vollmers J."/>
            <person name="Rivas-Marin E."/>
            <person name="Kohn T."/>
            <person name="Peeters S.H."/>
            <person name="Heuer A."/>
            <person name="Rast P."/>
            <person name="Oberbeckmann S."/>
            <person name="Bunk B."/>
            <person name="Jeske O."/>
            <person name="Meyerdierks A."/>
            <person name="Storesund J.E."/>
            <person name="Kallscheuer N."/>
            <person name="Luecker S."/>
            <person name="Lage O.M."/>
            <person name="Pohl T."/>
            <person name="Merkel B.J."/>
            <person name="Hornburger P."/>
            <person name="Mueller R.-W."/>
            <person name="Bruemmer F."/>
            <person name="Labrenz M."/>
            <person name="Spormann A.M."/>
            <person name="Op Den Camp H."/>
            <person name="Overmann J."/>
            <person name="Amann R."/>
            <person name="Jetten M.S.M."/>
            <person name="Mascher T."/>
            <person name="Medema M.H."/>
            <person name="Devos D.P."/>
            <person name="Kaster A.-K."/>
            <person name="Ovreas L."/>
            <person name="Rohde M."/>
            <person name="Galperin M.Y."/>
            <person name="Jogler C."/>
        </authorList>
    </citation>
    <scope>NUCLEOTIDE SEQUENCE [LARGE SCALE GENOMIC DNA]</scope>
    <source>
        <strain evidence="4 5">CA85</strain>
    </source>
</reference>
<feature type="domain" description="Transposase IS66 central" evidence="2">
    <location>
        <begin position="120"/>
        <end position="306"/>
    </location>
</feature>
<evidence type="ECO:0000313" key="4">
    <source>
        <dbReference type="EMBL" id="TWT56549.1"/>
    </source>
</evidence>
<dbReference type="Pfam" id="PF13005">
    <property type="entry name" value="zf-IS66"/>
    <property type="match status" value="1"/>
</dbReference>
<protein>
    <submittedName>
        <fullName evidence="4">Transposase IS66 family protein</fullName>
    </submittedName>
</protein>
<feature type="compositionally biased region" description="Acidic residues" evidence="1">
    <location>
        <begin position="19"/>
        <end position="28"/>
    </location>
</feature>
<dbReference type="NCBIfam" id="NF033517">
    <property type="entry name" value="transpos_IS66"/>
    <property type="match status" value="1"/>
</dbReference>
<keyword evidence="5" id="KW-1185">Reference proteome</keyword>
<dbReference type="PANTHER" id="PTHR33678:SF1">
    <property type="entry name" value="BLL1576 PROTEIN"/>
    <property type="match status" value="1"/>
</dbReference>
<comment type="caution">
    <text evidence="4">The sequence shown here is derived from an EMBL/GenBank/DDBJ whole genome shotgun (WGS) entry which is preliminary data.</text>
</comment>
<dbReference type="PANTHER" id="PTHR33678">
    <property type="entry name" value="BLL1576 PROTEIN"/>
    <property type="match status" value="1"/>
</dbReference>
<proteinExistence type="predicted"/>
<dbReference type="InterPro" id="IPR024474">
    <property type="entry name" value="Znf_dom_IS66"/>
</dbReference>
<dbReference type="EMBL" id="SJPK01000012">
    <property type="protein sequence ID" value="TWT56549.1"/>
    <property type="molecule type" value="Genomic_DNA"/>
</dbReference>
<dbReference type="OrthoDB" id="227350at2"/>
<evidence type="ECO:0000259" key="3">
    <source>
        <dbReference type="Pfam" id="PF13005"/>
    </source>
</evidence>
<dbReference type="RefSeq" id="WP_146392958.1">
    <property type="nucleotide sequence ID" value="NZ_SJPK01000012.1"/>
</dbReference>
<evidence type="ECO:0000259" key="2">
    <source>
        <dbReference type="Pfam" id="PF03050"/>
    </source>
</evidence>
<name>A0A5C5X1R5_9BACT</name>
<organism evidence="4 5">
    <name type="scientific">Allorhodopirellula solitaria</name>
    <dbReference type="NCBI Taxonomy" id="2527987"/>
    <lineage>
        <taxon>Bacteria</taxon>
        <taxon>Pseudomonadati</taxon>
        <taxon>Planctomycetota</taxon>
        <taxon>Planctomycetia</taxon>
        <taxon>Pirellulales</taxon>
        <taxon>Pirellulaceae</taxon>
        <taxon>Allorhodopirellula</taxon>
    </lineage>
</organism>
<dbReference type="InterPro" id="IPR004291">
    <property type="entry name" value="Transposase_IS66_central"/>
</dbReference>
<dbReference type="AlphaFoldDB" id="A0A5C5X1R5"/>
<dbReference type="Pfam" id="PF03050">
    <property type="entry name" value="DDE_Tnp_IS66"/>
    <property type="match status" value="1"/>
</dbReference>